<evidence type="ECO:0000313" key="1">
    <source>
        <dbReference type="EMBL" id="ABJ83575.1"/>
    </source>
</evidence>
<protein>
    <submittedName>
        <fullName evidence="1">Uncharacterized protein</fullName>
    </submittedName>
</protein>
<dbReference type="eggNOG" id="COG0535">
    <property type="taxonomic scope" value="Bacteria"/>
</dbReference>
<accession>Q024K1</accession>
<sequence length="330" mass="37014">MNLHIPDVRTLEIHPAPWSTLRSSCRNSSGSEERNELGVPLLLQAVADAADLGYNFLSIAGEEPLHYRGLPAVCREAHQRHMLTSMIIDRANPTAAQLDWLRFSIDLLGISVDARTVRPKRSSRVSRAAQFMEDRLGLVRRSEIPFAIVFDLSEQSLRDLEWAAEYATAQGAAMLQVRPTAGLTDEQMSTAWMMAECLSDLHRGRLVIHLDATNRYNLPIEPDDLASWRRDVEREARYLGEILSPLVIEHTGAVAPMRFGFPRRFAFGNLHEERLPAMAERWIETRAGEFCTVYGAALEKARTCDRTFGDLYEMLCVEAQGGSRGMSAAS</sequence>
<organism evidence="1">
    <name type="scientific">Solibacter usitatus (strain Ellin6076)</name>
    <dbReference type="NCBI Taxonomy" id="234267"/>
    <lineage>
        <taxon>Bacteria</taxon>
        <taxon>Pseudomonadati</taxon>
        <taxon>Acidobacteriota</taxon>
        <taxon>Terriglobia</taxon>
        <taxon>Bryobacterales</taxon>
        <taxon>Solibacteraceae</taxon>
        <taxon>Candidatus Solibacter</taxon>
    </lineage>
</organism>
<dbReference type="SUPFAM" id="SSF102114">
    <property type="entry name" value="Radical SAM enzymes"/>
    <property type="match status" value="1"/>
</dbReference>
<dbReference type="KEGG" id="sus:Acid_2586"/>
<dbReference type="OrthoDB" id="9808591at2"/>
<dbReference type="InterPro" id="IPR058240">
    <property type="entry name" value="rSAM_sf"/>
</dbReference>
<dbReference type="EMBL" id="CP000473">
    <property type="protein sequence ID" value="ABJ83575.1"/>
    <property type="molecule type" value="Genomic_DNA"/>
</dbReference>
<proteinExistence type="predicted"/>
<reference evidence="1" key="1">
    <citation type="submission" date="2006-10" db="EMBL/GenBank/DDBJ databases">
        <title>Complete sequence of Solibacter usitatus Ellin6076.</title>
        <authorList>
            <consortium name="US DOE Joint Genome Institute"/>
            <person name="Copeland A."/>
            <person name="Lucas S."/>
            <person name="Lapidus A."/>
            <person name="Barry K."/>
            <person name="Detter J.C."/>
            <person name="Glavina del Rio T."/>
            <person name="Hammon N."/>
            <person name="Israni S."/>
            <person name="Dalin E."/>
            <person name="Tice H."/>
            <person name="Pitluck S."/>
            <person name="Thompson L.S."/>
            <person name="Brettin T."/>
            <person name="Bruce D."/>
            <person name="Han C."/>
            <person name="Tapia R."/>
            <person name="Gilna P."/>
            <person name="Schmutz J."/>
            <person name="Larimer F."/>
            <person name="Land M."/>
            <person name="Hauser L."/>
            <person name="Kyrpides N."/>
            <person name="Mikhailova N."/>
            <person name="Janssen P.H."/>
            <person name="Kuske C.R."/>
            <person name="Richardson P."/>
        </authorList>
    </citation>
    <scope>NUCLEOTIDE SEQUENCE</scope>
    <source>
        <strain evidence="1">Ellin6076</strain>
    </source>
</reference>
<gene>
    <name evidence="1" type="ordered locus">Acid_2586</name>
</gene>
<name>Q024K1_SOLUE</name>
<dbReference type="InParanoid" id="Q024K1"/>
<dbReference type="HOGENOM" id="CLU_009273_4_2_0"/>
<dbReference type="AlphaFoldDB" id="Q024K1"/>